<organism evidence="3">
    <name type="scientific">marine sediment metagenome</name>
    <dbReference type="NCBI Taxonomy" id="412755"/>
    <lineage>
        <taxon>unclassified sequences</taxon>
        <taxon>metagenomes</taxon>
        <taxon>ecological metagenomes</taxon>
    </lineage>
</organism>
<reference evidence="3" key="1">
    <citation type="journal article" date="2015" name="Nature">
        <title>Complex archaea that bridge the gap between prokaryotes and eukaryotes.</title>
        <authorList>
            <person name="Spang A."/>
            <person name="Saw J.H."/>
            <person name="Jorgensen S.L."/>
            <person name="Zaremba-Niedzwiedzka K."/>
            <person name="Martijn J."/>
            <person name="Lind A.E."/>
            <person name="van Eijk R."/>
            <person name="Schleper C."/>
            <person name="Guy L."/>
            <person name="Ettema T.J."/>
        </authorList>
    </citation>
    <scope>NUCLEOTIDE SEQUENCE</scope>
</reference>
<dbReference type="SUPFAM" id="SSF81606">
    <property type="entry name" value="PP2C-like"/>
    <property type="match status" value="1"/>
</dbReference>
<feature type="domain" description="PPM-type phosphatase" evidence="2">
    <location>
        <begin position="1"/>
        <end position="133"/>
    </location>
</feature>
<sequence length="135" mass="14351">FMTLFYGVLDAESRTLQWVSGGHDPALWLRQASGRIDELPNTGMVLGVLADATFDQDGPVTLDAGDVVLIGTDGIWEAANPADEMFGKQRLKDVLARCADMPAADIHAAVVAAVTDFRAAAPQKDDITLVVIKGV</sequence>
<dbReference type="InterPro" id="IPR052016">
    <property type="entry name" value="Bact_Sigma-Reg"/>
</dbReference>
<proteinExistence type="predicted"/>
<dbReference type="Pfam" id="PF07228">
    <property type="entry name" value="SpoIIE"/>
    <property type="match status" value="1"/>
</dbReference>
<feature type="non-terminal residue" evidence="3">
    <location>
        <position position="1"/>
    </location>
</feature>
<dbReference type="AlphaFoldDB" id="A0A0F8ZTD0"/>
<protein>
    <recommendedName>
        <fullName evidence="2">PPM-type phosphatase domain-containing protein</fullName>
    </recommendedName>
</protein>
<dbReference type="InterPro" id="IPR001932">
    <property type="entry name" value="PPM-type_phosphatase-like_dom"/>
</dbReference>
<evidence type="ECO:0000313" key="3">
    <source>
        <dbReference type="EMBL" id="KKK97063.1"/>
    </source>
</evidence>
<evidence type="ECO:0000259" key="2">
    <source>
        <dbReference type="Pfam" id="PF07228"/>
    </source>
</evidence>
<keyword evidence="1" id="KW-0378">Hydrolase</keyword>
<accession>A0A0F8ZTD0</accession>
<name>A0A0F8ZTD0_9ZZZZ</name>
<gene>
    <name evidence="3" type="ORF">LCGC14_2656500</name>
</gene>
<dbReference type="EMBL" id="LAZR01046211">
    <property type="protein sequence ID" value="KKK97063.1"/>
    <property type="molecule type" value="Genomic_DNA"/>
</dbReference>
<evidence type="ECO:0000256" key="1">
    <source>
        <dbReference type="ARBA" id="ARBA00022801"/>
    </source>
</evidence>
<dbReference type="Gene3D" id="3.60.40.10">
    <property type="entry name" value="PPM-type phosphatase domain"/>
    <property type="match status" value="1"/>
</dbReference>
<dbReference type="PANTHER" id="PTHR43156">
    <property type="entry name" value="STAGE II SPORULATION PROTEIN E-RELATED"/>
    <property type="match status" value="1"/>
</dbReference>
<dbReference type="InterPro" id="IPR036457">
    <property type="entry name" value="PPM-type-like_dom_sf"/>
</dbReference>
<comment type="caution">
    <text evidence="3">The sequence shown here is derived from an EMBL/GenBank/DDBJ whole genome shotgun (WGS) entry which is preliminary data.</text>
</comment>
<dbReference type="PANTHER" id="PTHR43156:SF2">
    <property type="entry name" value="STAGE II SPORULATION PROTEIN E"/>
    <property type="match status" value="1"/>
</dbReference>
<dbReference type="GO" id="GO:0016791">
    <property type="term" value="F:phosphatase activity"/>
    <property type="evidence" value="ECO:0007669"/>
    <property type="project" value="TreeGrafter"/>
</dbReference>